<evidence type="ECO:0000313" key="2">
    <source>
        <dbReference type="Proteomes" id="UP001287282"/>
    </source>
</evidence>
<accession>A0ABU3X563</accession>
<gene>
    <name evidence="1" type="ORF">RYX56_01395</name>
</gene>
<reference evidence="1 2" key="1">
    <citation type="submission" date="2023-10" db="EMBL/GenBank/DDBJ databases">
        <title>Screening of Alkalihalobacillus lindianensis BZ-TG-R113 and Its Alleviation of Salt Stress on Rapeseed Growth.</title>
        <authorList>
            <person name="Zhao B."/>
            <person name="Guo T."/>
        </authorList>
    </citation>
    <scope>NUCLEOTIDE SEQUENCE [LARGE SCALE GENOMIC DNA]</scope>
    <source>
        <strain evidence="1 2">BZ-TG-R113</strain>
    </source>
</reference>
<protein>
    <submittedName>
        <fullName evidence="1">Uncharacterized protein</fullName>
    </submittedName>
</protein>
<keyword evidence="2" id="KW-1185">Reference proteome</keyword>
<comment type="caution">
    <text evidence="1">The sequence shown here is derived from an EMBL/GenBank/DDBJ whole genome shotgun (WGS) entry which is preliminary data.</text>
</comment>
<organism evidence="1 2">
    <name type="scientific">Alkalihalophilus lindianensis</name>
    <dbReference type="NCBI Taxonomy" id="1630542"/>
    <lineage>
        <taxon>Bacteria</taxon>
        <taxon>Bacillati</taxon>
        <taxon>Bacillota</taxon>
        <taxon>Bacilli</taxon>
        <taxon>Bacillales</taxon>
        <taxon>Bacillaceae</taxon>
        <taxon>Alkalihalophilus</taxon>
    </lineage>
</organism>
<dbReference type="Proteomes" id="UP001287282">
    <property type="component" value="Unassembled WGS sequence"/>
</dbReference>
<name>A0ABU3X563_9BACI</name>
<dbReference type="EMBL" id="JAWJBA010000001">
    <property type="protein sequence ID" value="MDV2683022.1"/>
    <property type="molecule type" value="Genomic_DNA"/>
</dbReference>
<dbReference type="RefSeq" id="WP_317120351.1">
    <property type="nucleotide sequence ID" value="NZ_JAWJBA010000001.1"/>
</dbReference>
<sequence>MMNYYGSNQQPFNHAYTLNDLLKGKNLDFIAAALLVSGKLKVDSVELFRGSPVIVVSLLGAYQTLADTKAGEMEEFLKENGDVTLDELYEGMKKRMPKNRKG</sequence>
<proteinExistence type="predicted"/>
<evidence type="ECO:0000313" key="1">
    <source>
        <dbReference type="EMBL" id="MDV2683022.1"/>
    </source>
</evidence>